<accession>A0A9D1JB82</accession>
<evidence type="ECO:0000313" key="2">
    <source>
        <dbReference type="EMBL" id="HIR71058.1"/>
    </source>
</evidence>
<dbReference type="EMBL" id="DVHM01000114">
    <property type="protein sequence ID" value="HIR71058.1"/>
    <property type="molecule type" value="Genomic_DNA"/>
</dbReference>
<organism evidence="2 3">
    <name type="scientific">Candidatus Pullilachnospira gallistercoris</name>
    <dbReference type="NCBI Taxonomy" id="2840911"/>
    <lineage>
        <taxon>Bacteria</taxon>
        <taxon>Bacillati</taxon>
        <taxon>Bacillota</taxon>
        <taxon>Clostridia</taxon>
        <taxon>Lachnospirales</taxon>
        <taxon>Lachnospiraceae</taxon>
        <taxon>Lachnospiraceae incertae sedis</taxon>
        <taxon>Candidatus Pullilachnospira</taxon>
    </lineage>
</organism>
<keyword evidence="1" id="KW-0812">Transmembrane</keyword>
<comment type="caution">
    <text evidence="2">The sequence shown here is derived from an EMBL/GenBank/DDBJ whole genome shotgun (WGS) entry which is preliminary data.</text>
</comment>
<reference evidence="2" key="2">
    <citation type="journal article" date="2021" name="PeerJ">
        <title>Extensive microbial diversity within the chicken gut microbiome revealed by metagenomics and culture.</title>
        <authorList>
            <person name="Gilroy R."/>
            <person name="Ravi A."/>
            <person name="Getino M."/>
            <person name="Pursley I."/>
            <person name="Horton D.L."/>
            <person name="Alikhan N.F."/>
            <person name="Baker D."/>
            <person name="Gharbi K."/>
            <person name="Hall N."/>
            <person name="Watson M."/>
            <person name="Adriaenssens E.M."/>
            <person name="Foster-Nyarko E."/>
            <person name="Jarju S."/>
            <person name="Secka A."/>
            <person name="Antonio M."/>
            <person name="Oren A."/>
            <person name="Chaudhuri R.R."/>
            <person name="La Ragione R."/>
            <person name="Hildebrand F."/>
            <person name="Pallen M.J."/>
        </authorList>
    </citation>
    <scope>NUCLEOTIDE SEQUENCE</scope>
    <source>
        <strain evidence="2">ChiSjej5B23-6657</strain>
    </source>
</reference>
<dbReference type="Gene3D" id="2.60.120.260">
    <property type="entry name" value="Galactose-binding domain-like"/>
    <property type="match status" value="1"/>
</dbReference>
<reference evidence="2" key="1">
    <citation type="submission" date="2020-10" db="EMBL/GenBank/DDBJ databases">
        <authorList>
            <person name="Gilroy R."/>
        </authorList>
    </citation>
    <scope>NUCLEOTIDE SEQUENCE</scope>
    <source>
        <strain evidence="2">ChiSjej5B23-6657</strain>
    </source>
</reference>
<evidence type="ECO:0000313" key="3">
    <source>
        <dbReference type="Proteomes" id="UP000823912"/>
    </source>
</evidence>
<dbReference type="AlphaFoldDB" id="A0A9D1JB82"/>
<keyword evidence="1" id="KW-0472">Membrane</keyword>
<proteinExistence type="predicted"/>
<protein>
    <submittedName>
        <fullName evidence="2">ABC transporter permease</fullName>
    </submittedName>
</protein>
<dbReference type="Proteomes" id="UP000823912">
    <property type="component" value="Unassembled WGS sequence"/>
</dbReference>
<name>A0A9D1JB82_9FIRM</name>
<feature type="transmembrane region" description="Helical" evidence="1">
    <location>
        <begin position="16"/>
        <end position="34"/>
    </location>
</feature>
<evidence type="ECO:0000256" key="1">
    <source>
        <dbReference type="SAM" id="Phobius"/>
    </source>
</evidence>
<keyword evidence="1" id="KW-1133">Transmembrane helix</keyword>
<sequence length="166" mass="19400">MENGGEIRRDQKRSDWIFRFIPILLIAFVLFFVFKLQGGWDVSSNFGVRTITASRDKGNVQAVIDGDEETVWGDGNYWEKEKAGDYICFFFSGEKEIRGVSIEGTHPDQLRFWYREDGRWREIADVSREGACYVFSEPVCTEEFQISTGEGAEKMRWNVREMVFYD</sequence>
<gene>
    <name evidence="2" type="ORF">IAA55_07235</name>
</gene>